<comment type="caution">
    <text evidence="12">The sequence shown here is derived from an EMBL/GenBank/DDBJ whole genome shotgun (WGS) entry which is preliminary data.</text>
</comment>
<comment type="function">
    <text evidence="10">Phosphorylation of dTMP to form dTDP in both de novo and salvage pathways of dTTP synthesis.</text>
</comment>
<sequence>MHHFGICCRRLRQLRTRNHAVCRLRNAVGTWKVVHLVTWAGSVSGEPPRPGVVSGYADAVNLSAFAPVPPAHAYPGLFISFEGGDGVGKTTQIERLSTLLVAARIAYRRTREPGGTELGGQIRDLLLHGGQVSPRAEALLYAADRAHHVATVVRPALARGEVVLTDRYLDSSIAYQGAARALGAQEVRDLSLWATEGLLPDLTILLDADTAVSGRRAGARGRRDRLEREPDAFHTALREQFRVLARQEPERIKVVDADRPVGEVAAEVSGLVESLIVAHGTDAQLNAFRTAVSRASRPALHGPRG</sequence>
<dbReference type="Proteomes" id="UP000194577">
    <property type="component" value="Unassembled WGS sequence"/>
</dbReference>
<keyword evidence="4 10" id="KW-0808">Transferase</keyword>
<evidence type="ECO:0000256" key="3">
    <source>
        <dbReference type="ARBA" id="ARBA00017144"/>
    </source>
</evidence>
<proteinExistence type="inferred from homology"/>
<keyword evidence="7 10" id="KW-0418">Kinase</keyword>
<evidence type="ECO:0000256" key="2">
    <source>
        <dbReference type="ARBA" id="ARBA00012980"/>
    </source>
</evidence>
<dbReference type="PANTHER" id="PTHR10344:SF4">
    <property type="entry name" value="UMP-CMP KINASE 2, MITOCHONDRIAL"/>
    <property type="match status" value="1"/>
</dbReference>
<feature type="binding site" evidence="10">
    <location>
        <begin position="83"/>
        <end position="90"/>
    </location>
    <ligand>
        <name>ATP</name>
        <dbReference type="ChEBI" id="CHEBI:30616"/>
    </ligand>
</feature>
<evidence type="ECO:0000256" key="4">
    <source>
        <dbReference type="ARBA" id="ARBA00022679"/>
    </source>
</evidence>
<dbReference type="CDD" id="cd01672">
    <property type="entry name" value="TMPK"/>
    <property type="match status" value="1"/>
</dbReference>
<dbReference type="EC" id="2.7.4.9" evidence="2 10"/>
<evidence type="ECO:0000313" key="12">
    <source>
        <dbReference type="EMBL" id="PHP53066.1"/>
    </source>
</evidence>
<dbReference type="HAMAP" id="MF_00165">
    <property type="entry name" value="Thymidylate_kinase"/>
    <property type="match status" value="1"/>
</dbReference>
<dbReference type="EMBL" id="MTPX02000033">
    <property type="protein sequence ID" value="PHP53066.1"/>
    <property type="molecule type" value="Genomic_DNA"/>
</dbReference>
<keyword evidence="13" id="KW-1185">Reference proteome</keyword>
<evidence type="ECO:0000259" key="11">
    <source>
        <dbReference type="Pfam" id="PF02223"/>
    </source>
</evidence>
<evidence type="ECO:0000256" key="7">
    <source>
        <dbReference type="ARBA" id="ARBA00022777"/>
    </source>
</evidence>
<keyword evidence="8 10" id="KW-0067">ATP-binding</keyword>
<dbReference type="PANTHER" id="PTHR10344">
    <property type="entry name" value="THYMIDYLATE KINASE"/>
    <property type="match status" value="1"/>
</dbReference>
<protein>
    <recommendedName>
        <fullName evidence="3 10">Thymidylate kinase</fullName>
        <ecNumber evidence="2 10">2.7.4.9</ecNumber>
    </recommendedName>
    <alternativeName>
        <fullName evidence="10">dTMP kinase</fullName>
    </alternativeName>
</protein>
<dbReference type="NCBIfam" id="TIGR00041">
    <property type="entry name" value="DTMP_kinase"/>
    <property type="match status" value="1"/>
</dbReference>
<gene>
    <name evidence="10 12" type="primary">tmk</name>
    <name evidence="12" type="ORF">BW737_005330</name>
</gene>
<dbReference type="InterPro" id="IPR018094">
    <property type="entry name" value="Thymidylate_kinase"/>
</dbReference>
<dbReference type="Pfam" id="PF02223">
    <property type="entry name" value="Thymidylate_kin"/>
    <property type="match status" value="1"/>
</dbReference>
<keyword evidence="6 10" id="KW-0547">Nucleotide-binding</keyword>
<dbReference type="SUPFAM" id="SSF52540">
    <property type="entry name" value="P-loop containing nucleoside triphosphate hydrolases"/>
    <property type="match status" value="1"/>
</dbReference>
<organism evidence="12 13">
    <name type="scientific">Actinomyces ruminis</name>
    <dbReference type="NCBI Taxonomy" id="1937003"/>
    <lineage>
        <taxon>Bacteria</taxon>
        <taxon>Bacillati</taxon>
        <taxon>Actinomycetota</taxon>
        <taxon>Actinomycetes</taxon>
        <taxon>Actinomycetales</taxon>
        <taxon>Actinomycetaceae</taxon>
        <taxon>Actinomyces</taxon>
    </lineage>
</organism>
<keyword evidence="5 10" id="KW-0545">Nucleotide biosynthesis</keyword>
<evidence type="ECO:0000256" key="8">
    <source>
        <dbReference type="ARBA" id="ARBA00022840"/>
    </source>
</evidence>
<evidence type="ECO:0000256" key="1">
    <source>
        <dbReference type="ARBA" id="ARBA00009776"/>
    </source>
</evidence>
<comment type="catalytic activity">
    <reaction evidence="9 10">
        <text>dTMP + ATP = dTDP + ADP</text>
        <dbReference type="Rhea" id="RHEA:13517"/>
        <dbReference type="ChEBI" id="CHEBI:30616"/>
        <dbReference type="ChEBI" id="CHEBI:58369"/>
        <dbReference type="ChEBI" id="CHEBI:63528"/>
        <dbReference type="ChEBI" id="CHEBI:456216"/>
        <dbReference type="EC" id="2.7.4.9"/>
    </reaction>
</comment>
<evidence type="ECO:0000256" key="6">
    <source>
        <dbReference type="ARBA" id="ARBA00022741"/>
    </source>
</evidence>
<accession>A0ABX4MCW2</accession>
<dbReference type="Gene3D" id="3.40.50.300">
    <property type="entry name" value="P-loop containing nucleotide triphosphate hydrolases"/>
    <property type="match status" value="1"/>
</dbReference>
<evidence type="ECO:0000313" key="13">
    <source>
        <dbReference type="Proteomes" id="UP000194577"/>
    </source>
</evidence>
<evidence type="ECO:0000256" key="5">
    <source>
        <dbReference type="ARBA" id="ARBA00022727"/>
    </source>
</evidence>
<dbReference type="InterPro" id="IPR027417">
    <property type="entry name" value="P-loop_NTPase"/>
</dbReference>
<name>A0ABX4MCW2_9ACTO</name>
<evidence type="ECO:0000256" key="9">
    <source>
        <dbReference type="ARBA" id="ARBA00048743"/>
    </source>
</evidence>
<dbReference type="InterPro" id="IPR018095">
    <property type="entry name" value="Thymidylate_kin_CS"/>
</dbReference>
<dbReference type="GO" id="GO:0016301">
    <property type="term" value="F:kinase activity"/>
    <property type="evidence" value="ECO:0007669"/>
    <property type="project" value="UniProtKB-KW"/>
</dbReference>
<dbReference type="PROSITE" id="PS01331">
    <property type="entry name" value="THYMIDYLATE_KINASE"/>
    <property type="match status" value="1"/>
</dbReference>
<dbReference type="InterPro" id="IPR039430">
    <property type="entry name" value="Thymidylate_kin-like_dom"/>
</dbReference>
<feature type="domain" description="Thymidylate kinase-like" evidence="11">
    <location>
        <begin position="81"/>
        <end position="267"/>
    </location>
</feature>
<evidence type="ECO:0000256" key="10">
    <source>
        <dbReference type="HAMAP-Rule" id="MF_00165"/>
    </source>
</evidence>
<reference evidence="12 13" key="1">
    <citation type="submission" date="2017-10" db="EMBL/GenBank/DDBJ databases">
        <title>Draft genome sequence of cellulolytic Actinomyces sp CtC72 isolated from cattle rumen fluid.</title>
        <authorList>
            <person name="Joshi A.J."/>
            <person name="Vasudevan G."/>
            <person name="Lanjekar V.B."/>
            <person name="Hivarkar S."/>
            <person name="Engineer A."/>
            <person name="Pore S.D."/>
            <person name="Dhakephalkar P.K."/>
            <person name="Dagar S."/>
        </authorList>
    </citation>
    <scope>NUCLEOTIDE SEQUENCE [LARGE SCALE GENOMIC DNA]</scope>
    <source>
        <strain evidence="13">CtC72</strain>
    </source>
</reference>
<comment type="similarity">
    <text evidence="1 10">Belongs to the thymidylate kinase family.</text>
</comment>